<dbReference type="EMBL" id="ACIL03000007">
    <property type="protein sequence ID" value="ESL03905.1"/>
    <property type="molecule type" value="Genomic_DNA"/>
</dbReference>
<dbReference type="RefSeq" id="WP_023353954.1">
    <property type="nucleotide sequence ID" value="NZ_KI535367.1"/>
</dbReference>
<accession>V2ZAE0</accession>
<feature type="transmembrane region" description="Helical" evidence="1">
    <location>
        <begin position="12"/>
        <end position="29"/>
    </location>
</feature>
<keyword evidence="3" id="KW-1185">Reference proteome</keyword>
<sequence length="138" mass="15557">MIKKVSVKEIIATKIIFAILAVGYYWMLSREDWNSYYPVIQCLAGGLLVFILFMHSIRISKYTKEGIDELAEINIRRCDAICFKLLIVVMLIIAYAGGILGHINVISPSTMGWAIVISILITSILRTIIFFILDTKGI</sequence>
<name>V2ZAE0_9FIRM</name>
<feature type="transmembrane region" description="Helical" evidence="1">
    <location>
        <begin position="111"/>
        <end position="133"/>
    </location>
</feature>
<comment type="caution">
    <text evidence="2">The sequence shown here is derived from an EMBL/GenBank/DDBJ whole genome shotgun (WGS) entry which is preliminary data.</text>
</comment>
<keyword evidence="1" id="KW-1133">Transmembrane helix</keyword>
<organism evidence="2 3">
    <name type="scientific">Catonella morbi ATCC 51271</name>
    <dbReference type="NCBI Taxonomy" id="592026"/>
    <lineage>
        <taxon>Bacteria</taxon>
        <taxon>Bacillati</taxon>
        <taxon>Bacillota</taxon>
        <taxon>Clostridia</taxon>
        <taxon>Lachnospirales</taxon>
        <taxon>Lachnospiraceae</taxon>
        <taxon>Catonella</taxon>
    </lineage>
</organism>
<dbReference type="eggNOG" id="ENOG5032W25">
    <property type="taxonomic scope" value="Bacteria"/>
</dbReference>
<reference evidence="2 3" key="1">
    <citation type="submission" date="2013-06" db="EMBL/GenBank/DDBJ databases">
        <authorList>
            <person name="Weinstock G."/>
            <person name="Sodergren E."/>
            <person name="Clifton S."/>
            <person name="Fulton L."/>
            <person name="Fulton B."/>
            <person name="Courtney L."/>
            <person name="Fronick C."/>
            <person name="Harrison M."/>
            <person name="Strong C."/>
            <person name="Farmer C."/>
            <person name="Delahaunty K."/>
            <person name="Markovic C."/>
            <person name="Hall O."/>
            <person name="Minx P."/>
            <person name="Tomlinson C."/>
            <person name="Mitreva M."/>
            <person name="Nelson J."/>
            <person name="Hou S."/>
            <person name="Wollam A."/>
            <person name="Pepin K.H."/>
            <person name="Johnson M."/>
            <person name="Bhonagiri V."/>
            <person name="Nash W.E."/>
            <person name="Warren W."/>
            <person name="Chinwalla A."/>
            <person name="Mardis E.R."/>
            <person name="Wilson R.K."/>
        </authorList>
    </citation>
    <scope>NUCLEOTIDE SEQUENCE [LARGE SCALE GENOMIC DNA]</scope>
    <source>
        <strain evidence="2 3">ATCC 51271</strain>
    </source>
</reference>
<keyword evidence="1" id="KW-0472">Membrane</keyword>
<dbReference type="HOGENOM" id="CLU_156551_0_0_9"/>
<evidence type="ECO:0000313" key="3">
    <source>
        <dbReference type="Proteomes" id="UP000018227"/>
    </source>
</evidence>
<gene>
    <name evidence="2" type="ORF">GCWU0000282_001073</name>
</gene>
<evidence type="ECO:0000313" key="2">
    <source>
        <dbReference type="EMBL" id="ESL03905.1"/>
    </source>
</evidence>
<proteinExistence type="predicted"/>
<feature type="transmembrane region" description="Helical" evidence="1">
    <location>
        <begin position="85"/>
        <end position="105"/>
    </location>
</feature>
<keyword evidence="1" id="KW-0812">Transmembrane</keyword>
<evidence type="ECO:0000256" key="1">
    <source>
        <dbReference type="SAM" id="Phobius"/>
    </source>
</evidence>
<feature type="transmembrane region" description="Helical" evidence="1">
    <location>
        <begin position="35"/>
        <end position="54"/>
    </location>
</feature>
<dbReference type="OrthoDB" id="1655796at2"/>
<dbReference type="AlphaFoldDB" id="V2ZAE0"/>
<evidence type="ECO:0008006" key="4">
    <source>
        <dbReference type="Google" id="ProtNLM"/>
    </source>
</evidence>
<dbReference type="STRING" id="592026.GCWU0000282_001073"/>
<protein>
    <recommendedName>
        <fullName evidence="4">DUF2178 domain-containing protein</fullName>
    </recommendedName>
</protein>
<dbReference type="Proteomes" id="UP000018227">
    <property type="component" value="Unassembled WGS sequence"/>
</dbReference>